<dbReference type="AlphaFoldDB" id="A0A0F9PP19"/>
<evidence type="ECO:0000313" key="1">
    <source>
        <dbReference type="EMBL" id="KKN02806.1"/>
    </source>
</evidence>
<organism evidence="1">
    <name type="scientific">marine sediment metagenome</name>
    <dbReference type="NCBI Taxonomy" id="412755"/>
    <lineage>
        <taxon>unclassified sequences</taxon>
        <taxon>metagenomes</taxon>
        <taxon>ecological metagenomes</taxon>
    </lineage>
</organism>
<comment type="caution">
    <text evidence="1">The sequence shown here is derived from an EMBL/GenBank/DDBJ whole genome shotgun (WGS) entry which is preliminary data.</text>
</comment>
<reference evidence="1" key="1">
    <citation type="journal article" date="2015" name="Nature">
        <title>Complex archaea that bridge the gap between prokaryotes and eukaryotes.</title>
        <authorList>
            <person name="Spang A."/>
            <person name="Saw J.H."/>
            <person name="Jorgensen S.L."/>
            <person name="Zaremba-Niedzwiedzka K."/>
            <person name="Martijn J."/>
            <person name="Lind A.E."/>
            <person name="van Eijk R."/>
            <person name="Schleper C."/>
            <person name="Guy L."/>
            <person name="Ettema T.J."/>
        </authorList>
    </citation>
    <scope>NUCLEOTIDE SEQUENCE</scope>
</reference>
<gene>
    <name evidence="1" type="ORF">LCGC14_1114010</name>
</gene>
<proteinExistence type="predicted"/>
<accession>A0A0F9PP19</accession>
<name>A0A0F9PP19_9ZZZZ</name>
<sequence>MPICLTNEMKEEIINSKELNWVIAERLKYLSRK</sequence>
<dbReference type="EMBL" id="LAZR01005105">
    <property type="protein sequence ID" value="KKN02806.1"/>
    <property type="molecule type" value="Genomic_DNA"/>
</dbReference>
<protein>
    <submittedName>
        <fullName evidence="1">Uncharacterized protein</fullName>
    </submittedName>
</protein>